<evidence type="ECO:0000256" key="2">
    <source>
        <dbReference type="ARBA" id="ARBA00022640"/>
    </source>
</evidence>
<dbReference type="Gene3D" id="1.10.1790.20">
    <property type="match status" value="1"/>
</dbReference>
<dbReference type="EMBL" id="KT713392">
    <property type="protein sequence ID" value="ANB40229.1"/>
    <property type="molecule type" value="Genomic_DNA"/>
</dbReference>
<dbReference type="Pfam" id="PF05000">
    <property type="entry name" value="RNA_pol_Rpb1_4"/>
    <property type="match status" value="1"/>
</dbReference>
<evidence type="ECO:0000259" key="10">
    <source>
        <dbReference type="Pfam" id="PF04998"/>
    </source>
</evidence>
<feature type="binding site" evidence="8">
    <location>
        <position position="546"/>
    </location>
    <ligand>
        <name>Zn(2+)</name>
        <dbReference type="ChEBI" id="CHEBI:29105"/>
    </ligand>
</feature>
<proteinExistence type="inferred from homology"/>
<evidence type="ECO:0000259" key="11">
    <source>
        <dbReference type="Pfam" id="PF05000"/>
    </source>
</evidence>
<evidence type="ECO:0000256" key="8">
    <source>
        <dbReference type="HAMAP-Rule" id="MF_01324"/>
    </source>
</evidence>
<keyword evidence="2 12" id="KW-0934">Plastid</keyword>
<comment type="subcellular location">
    <subcellularLocation>
        <location evidence="8">Plastid</location>
        <location evidence="8">Chloroplast</location>
    </subcellularLocation>
</comment>
<evidence type="ECO:0000256" key="3">
    <source>
        <dbReference type="ARBA" id="ARBA00022679"/>
    </source>
</evidence>
<geneLocation type="chloroplast" evidence="12"/>
<dbReference type="GO" id="GO:0006351">
    <property type="term" value="P:DNA-templated transcription"/>
    <property type="evidence" value="ECO:0007669"/>
    <property type="project" value="UniProtKB-UniRule"/>
</dbReference>
<dbReference type="PANTHER" id="PTHR19376">
    <property type="entry name" value="DNA-DIRECTED RNA POLYMERASE"/>
    <property type="match status" value="1"/>
</dbReference>
<dbReference type="GO" id="GO:0009507">
    <property type="term" value="C:chloroplast"/>
    <property type="evidence" value="ECO:0007669"/>
    <property type="project" value="UniProtKB-SubCell"/>
</dbReference>
<dbReference type="Pfam" id="PF04998">
    <property type="entry name" value="RNA_pol_Rpb1_5"/>
    <property type="match status" value="2"/>
</dbReference>
<name>A0A160E7R3_9CHLO</name>
<dbReference type="Gene3D" id="1.10.132.30">
    <property type="match status" value="1"/>
</dbReference>
<gene>
    <name evidence="8 12" type="primary">rpoC2</name>
    <name evidence="12" type="ORF">AM597_47</name>
</gene>
<dbReference type="InterPro" id="IPR007081">
    <property type="entry name" value="RNA_pol_Rpb1_5"/>
</dbReference>
<feature type="domain" description="RNA polymerase Rpb1" evidence="10">
    <location>
        <begin position="3453"/>
        <end position="3499"/>
    </location>
</feature>
<organism evidence="12">
    <name type="scientific">Koshicola spirodelophila</name>
    <dbReference type="NCBI Taxonomy" id="1707787"/>
    <lineage>
        <taxon>Eukaryota</taxon>
        <taxon>Viridiplantae</taxon>
        <taxon>Chlorophyta</taxon>
        <taxon>core chlorophytes</taxon>
        <taxon>Chlorophyceae</taxon>
        <taxon>OCC clade</taxon>
        <taxon>Chaetopeltidales</taxon>
        <taxon>Chaetopeltidaceae</taxon>
        <taxon>Koshicola</taxon>
    </lineage>
</organism>
<feature type="compositionally biased region" description="Polar residues" evidence="9">
    <location>
        <begin position="478"/>
        <end position="494"/>
    </location>
</feature>
<evidence type="ECO:0000256" key="1">
    <source>
        <dbReference type="ARBA" id="ARBA00022478"/>
    </source>
</evidence>
<protein>
    <recommendedName>
        <fullName evidence="8">DNA-directed RNA polymerase subunit beta''</fullName>
        <ecNumber evidence="8">2.7.7.6</ecNumber>
    </recommendedName>
    <alternativeName>
        <fullName evidence="8">PEP</fullName>
    </alternativeName>
    <alternativeName>
        <fullName evidence="8">Plastid-encoded RNA polymerase subunit beta''</fullName>
        <shortName evidence="8">RNA polymerase subunit beta''</shortName>
    </alternativeName>
</protein>
<dbReference type="GO" id="GO:0008270">
    <property type="term" value="F:zinc ion binding"/>
    <property type="evidence" value="ECO:0007669"/>
    <property type="project" value="UniProtKB-UniRule"/>
</dbReference>
<keyword evidence="12" id="KW-0150">Chloroplast</keyword>
<dbReference type="PANTHER" id="PTHR19376:SF68">
    <property type="entry name" value="DNA-DIRECTED RNA POLYMERASE SUBUNIT BETA"/>
    <property type="match status" value="1"/>
</dbReference>
<evidence type="ECO:0000313" key="12">
    <source>
        <dbReference type="EMBL" id="ANB40229.1"/>
    </source>
</evidence>
<dbReference type="CDD" id="cd02655">
    <property type="entry name" value="RNAP_beta'_C"/>
    <property type="match status" value="1"/>
</dbReference>
<dbReference type="GO" id="GO:0003899">
    <property type="term" value="F:DNA-directed RNA polymerase activity"/>
    <property type="evidence" value="ECO:0007669"/>
    <property type="project" value="UniProtKB-UniRule"/>
</dbReference>
<dbReference type="InterPro" id="IPR038120">
    <property type="entry name" value="Rpb1_funnel_sf"/>
</dbReference>
<feature type="region of interest" description="Disordered" evidence="9">
    <location>
        <begin position="2672"/>
        <end position="2699"/>
    </location>
</feature>
<dbReference type="EC" id="2.7.7.6" evidence="8"/>
<comment type="similarity">
    <text evidence="8">Belongs to the RNA polymerase beta' chain family. RpoC2 subfamily.</text>
</comment>
<dbReference type="SUPFAM" id="SSF64484">
    <property type="entry name" value="beta and beta-prime subunits of DNA dependent RNA-polymerase"/>
    <property type="match status" value="1"/>
</dbReference>
<keyword evidence="1 8" id="KW-0240">DNA-directed RNA polymerase</keyword>
<keyword evidence="5 8" id="KW-0479">Metal-binding</keyword>
<feature type="binding site" evidence="8">
    <location>
        <position position="388"/>
    </location>
    <ligand>
        <name>Zn(2+)</name>
        <dbReference type="ChEBI" id="CHEBI:29105"/>
    </ligand>
</feature>
<evidence type="ECO:0000256" key="4">
    <source>
        <dbReference type="ARBA" id="ARBA00022695"/>
    </source>
</evidence>
<feature type="binding site" evidence="8">
    <location>
        <position position="539"/>
    </location>
    <ligand>
        <name>Zn(2+)</name>
        <dbReference type="ChEBI" id="CHEBI:29105"/>
    </ligand>
</feature>
<dbReference type="InterPro" id="IPR007083">
    <property type="entry name" value="RNA_pol_Rpb1_4"/>
</dbReference>
<evidence type="ECO:0000256" key="7">
    <source>
        <dbReference type="ARBA" id="ARBA00023163"/>
    </source>
</evidence>
<feature type="region of interest" description="Disordered" evidence="9">
    <location>
        <begin position="453"/>
        <end position="499"/>
    </location>
</feature>
<dbReference type="HAMAP" id="MF_01324">
    <property type="entry name" value="RNApol_bact_RpoC2"/>
    <property type="match status" value="1"/>
</dbReference>
<feature type="compositionally biased region" description="Polar residues" evidence="9">
    <location>
        <begin position="2269"/>
        <end position="2279"/>
    </location>
</feature>
<dbReference type="InterPro" id="IPR045867">
    <property type="entry name" value="DNA-dir_RpoC_beta_prime"/>
</dbReference>
<keyword evidence="7 8" id="KW-0804">Transcription</keyword>
<keyword evidence="3 8" id="KW-0808">Transferase</keyword>
<sequence length="3590" mass="410618">MKINNKLKKSEASAPLLFYRNNNFLGRKKSLFNSKFLIHIGNINSVSSQIEKKSCRVCNALSFSTETFKKSFKNHRSSKKKYSSLIYKFLTFKKLTNFSQTKKTQNVGQEVFGLGNRAPALRPSEMGWGVHVYNISRRGSGPLVFLWSRGSTLESLNLKTKSTEFPNFNTTSFENIFWNHCFDKSRLKTFIFWCFQNYGQRITVNLLEKLKLLGFGYATKAGISLSIDDLMIPPTKSECLADAEIDQRMGLNKYKKAYITGLERFHFIIETWHRTSEFLKNQMIHHFKKTDLFNPVYMMAFSGSRGNVSQVRQLVGMRGLMADPQGQIIDFPIRSNFREGLTLTEYVISCYGARKGVVDTALRTANAGYLTRRLVDVAQHVIVSCFDCGTQKGIFLSEMKSSNLPTKKALFPLDQRLIGRVLARDVYNHSLREYSRREGGYNKIPESLTIKKRENSNLTPNSEEVGQGPGFYNYLSERPTTTQKRNSRNSSLQETGIYEGPVHPTSEIIGYRNQEISFELGIKLTKTNSKIFIRSPLTCQTKRFVCQLCYGWSLAEGHLVSVGEAVGIIAAQSIGEPGTQLTMRTFHSGGVFSGEIMDQLVAPFDGFVYYSFYIPGTLMRTPQGKIAFLTKFDGELVIKNSRVPDVIVKNDLNESNTSTKQKVKRYRLPPYSVLFLRNGDEVSKDQLMAELYNKKNYSIADEISDKNKSNQKMSDSNNENAYFYIASEIEGQIYSGYIDLIEKSNYFVSEDFFKGSENQSPEENIFLNNESALKKSEAITPLHFKNLPASSTEGDLKKSGVPAQNVIFKSVDWGFLWVLSGKICTPPLFSTLFPQKMDLIDTNSVMSQVAFVIPHSFINSHFSVGPRNHNVGALPHNHSLREHNGTVNKSGAPTPHYESLAPHYGALVPHYGAPTLLQFFQNSLVKNHLPEKNSQTKYLLPLDSQLLKLKNFLNNKNLIKYSNLNITSSTLKKKIKIWDSHPTSCPIYKRRPFIGKTLVSNNSINSLFFKRLSGRGPTIKKVNKLYKKNNSSIILKKSIIFLNIKKFSYTKLGYMLTIYKDLFFNFSKSFTPDLFYVPLKVSDIMPWLRDESLPGKSSFLTSHQKKSDAFTRKADVLIAPYRSSSVLNKHFIKQILYNQNIIIETFQNPFSEKFLLKNAGSGRETVPIVRSELFTNKEGPLKKSGDPTPFRLTSNIQTIRTFNSSTKDIYSEEVVGGKGLQTLEQNRYEMPDPNLIFLNGPVGSFKKHRAPFHLGVLLQWFPQQLKTLIGGILYWEGINRDYNQKEFTYFVFNYKVFHTLITLLSRTKNELENMFISLPNIKNDLLGDYSIKTIKQHEIGQKSEDGAPLLFKKRLGETPNSFLGGIQRRQKEESKKDPLLKRVWEDDMLLKLLSLDTSQSHSLREHLKNHYSKTQASYLYSFFILILTYFELKERSILNKKMIPASLIPYSELSGSNGKLISSTDNILKKHKIYSFPKKIKLSQNLVIFKTLEFLNFSLDTNKTKMPFFYIKNSIELFQNPFLTNLKNLQKNKMIFKYSRMKWDRGSTLHQKCWAVEDPTLLKLKKEDLLKKTSLISGSSPPRPLVFLKFSKGFSRHSIQTILKNINIPRQSKVFQKMFHFFNKSYTKFNKLYVQQKLQLDKHNYRGKKINLLTRRKFEKIFSSGFFKSTDGVEISDDLSSDFRGPNSFLDEESTENKLKSSMLGFQERYLLKIQNNPLKFSKKNLDTLFRNYLYSPHEMYLIQAYRLNGKKQLKDFLNVPIGKAVQKGPDSCLQPYNVGPLPDIRGPLPYTLLKNKDLFKGFFKYSRREGIKINGSKTPLFLTSNNQGNYEPYFSQFEGFIQIFDFPISGKKLELLSKIPYQFPFDCSLFFKRLWGRNISGVWDRGPTIKNFHNKNKSGDLTTLLNVPFSSRREHFIQKKNTFLGEWGCILNTSCPISTRRPGFLKDCGVEISQGCGVPAPLPVEGGQLKKSGAPAPLPVEGGPYPQPLQFKNRASLVPSTILEDRSPCPTSFKNSKFFFSTKARKKVETEISKNLGFFKYSRREGKTLKFGTETSSFASKYQISIKPGWFVIVKSKRFNTLEPNITSGIPDFNSSQIQKMIYSKKWFKKNPIQCINYHKKFLPPGQNIVNDIFFDHHFCFMDFLGEKLFPTSFPTGTFKKSFLTNKQNLNSKKTIRLELKKSGNVNKSCVFELDDFDTILYQEIKSVLNIKQLIHCEAPTPHSGTPVPLLKNLKITRNLKKQKQYPSNEVVGGRGPQTLSLEVGQGPRSSSISDSSFGCAQDSAQPNDFLNVPVGNENGFKMAQAKLDFSHTLSNLSDLGAINKNGDPIPLPIPTTNITTGVPILTSDDLIALSNPSEVGVNNSRTLGLFPAPHPSEIVLAPRSSCEPIHITGLLIRKVLEYPQKKFQDYKKRLYQLDQNRSLLSRGLANSEKLYLLKQNYSRELLQKFRSNTLNRQKIVPKLISTFPNIDINLIDINPTSFNFSYLFKNNFYKQIKNNYPFNRIYKTYIFNKFQELERMSSLQRKKSSLERYSQKIGKGKKAQFLKKIGFPTPLLKVVGQGPYNPLESVVPVKVKKSFPTRTFKKSLIFPQKQKKFKFYTKTLLKYITSPLKIFSWKQLSLVDFIIGFQMLKPQFNFSFVNLKTKSSKNALNIFGEKTHQMMSPALKRFKNQEKGGQGTRSSIRNTTSTTNTTESFSIRPTSYQTQKLEHYFSQNNRLDSCAKRNFFWPFLNLFHAIDLNYSFQKQFKLTSFLPLSEKSKMNPMKQIAADLQANLVKNKNLNFSKKGTSEALSFKYSHRKGNGTSTLLQMSNSYKIFQNSALQNFLSYLIWKSTLKQKKIVDAPLLKVDGAPAPQSFKKQSFKTLKCKPPTSFPTFSTETFKKSFFWSFFGKQICFEWFLMTKVSFSLKNTNYLLKFKQSWGTNNIIENKPFALLRYLTPYAGEVVSYNTKNTYFKQNTYLILTKQNLCSFSLDIILNPRKRFDPTNLSFFLPLSGKSKVGEESKNDPLLKKNNASFSAKNPLQQFSNFLRNKRGPFSSLSCNAVNNSKALTPLFTAFLKGGTPAPRFYLGKFVIQGEKFLLQELPKLSMKRSFGSFYEHALWMALLQKIDHIEKIKNYKIDTLNNRRTEPLSHFIQENIIVGPLPHTPERFLPHTPERCLPHNLLKNNLLKNNLLKNVGRVPDSSAAFFSTKEPKPLSQRNIFRSVWERVKKIPPKDKLLYTTTFLKFLTYKKSGQVIHFNKSKITIRQAQSVFFSPRCVFYAFNGDFVEKNKPIVSLPYQKLRTGDIVQGIPKVEQMFEARTSLGGTIEYDSLPNLLNNIFLLLSKVKTFKSKKTNLKNRLKKSGDPASLPTEIFKNDFLNSLEVVGGRGPKTLSLEVGPGLRSLKGCRARAPHYGAPTPQSFKKQPLDFLNVPVGNVNKSETPTPHPMSLKSYNNSFAVRKTLQLIQIILVNSVQRIYRSQGVTISDKHLEVIVRQMTNKVKITHSGESGFLRGEDILLQTIEKYNKKLKKNKVKYKPILLGITKASLEVESFLSAASFQHTARVLSTAAFEQKIDFLYGLKENIIIGNLIPAGTGYFVITQKQ</sequence>
<reference evidence="12" key="1">
    <citation type="journal article" date="2016" name="Am. J. Bot.">
        <title>Hiding in plain sight: Koshicola spirodelophila gen. et sp. nov. (Chaetopeltidales, Chlorophyceae), a novel green alga associated with the aquatic angiosperm Spirodela polyrhiza.</title>
        <authorList>
            <person name="Watanabe S."/>
            <person name="Fucikova K."/>
            <person name="Lewis L.A."/>
            <person name="Lewis P.O."/>
        </authorList>
    </citation>
    <scope>NUCLEOTIDE SEQUENCE</scope>
    <source>
        <strain evidence="12">W1C4</strain>
    </source>
</reference>
<accession>A0A160E7R3</accession>
<feature type="domain" description="RNA polymerase Rpb1" evidence="10">
    <location>
        <begin position="340"/>
        <end position="730"/>
    </location>
</feature>
<evidence type="ECO:0000256" key="5">
    <source>
        <dbReference type="ARBA" id="ARBA00022723"/>
    </source>
</evidence>
<evidence type="ECO:0000256" key="9">
    <source>
        <dbReference type="SAM" id="MobiDB-lite"/>
    </source>
</evidence>
<comment type="function">
    <text evidence="8">DNA-dependent RNA polymerase catalyzes the transcription of DNA into RNA using the four ribonucleoside triphosphates as substrates.</text>
</comment>
<dbReference type="Gene3D" id="1.10.274.100">
    <property type="entry name" value="RNA polymerase Rpb1, domain 3"/>
    <property type="match status" value="1"/>
</dbReference>
<feature type="region of interest" description="Disordered" evidence="9">
    <location>
        <begin position="2246"/>
        <end position="2279"/>
    </location>
</feature>
<comment type="cofactor">
    <cofactor evidence="8">
        <name>Zn(2+)</name>
        <dbReference type="ChEBI" id="CHEBI:29105"/>
    </cofactor>
    <text evidence="8">Binds 1 Zn(2+) ion per subunit.</text>
</comment>
<feature type="domain" description="RNA polymerase Rpb1" evidence="11">
    <location>
        <begin position="261"/>
        <end position="337"/>
    </location>
</feature>
<dbReference type="InterPro" id="IPR042102">
    <property type="entry name" value="RNA_pol_Rpb1_3_sf"/>
</dbReference>
<feature type="binding site" evidence="8">
    <location>
        <position position="549"/>
    </location>
    <ligand>
        <name>Zn(2+)</name>
        <dbReference type="ChEBI" id="CHEBI:29105"/>
    </ligand>
</feature>
<comment type="catalytic activity">
    <reaction evidence="8">
        <text>RNA(n) + a ribonucleoside 5'-triphosphate = RNA(n+1) + diphosphate</text>
        <dbReference type="Rhea" id="RHEA:21248"/>
        <dbReference type="Rhea" id="RHEA-COMP:14527"/>
        <dbReference type="Rhea" id="RHEA-COMP:17342"/>
        <dbReference type="ChEBI" id="CHEBI:33019"/>
        <dbReference type="ChEBI" id="CHEBI:61557"/>
        <dbReference type="ChEBI" id="CHEBI:140395"/>
        <dbReference type="EC" id="2.7.7.6"/>
    </reaction>
</comment>
<dbReference type="GO" id="GO:0000428">
    <property type="term" value="C:DNA-directed RNA polymerase complex"/>
    <property type="evidence" value="ECO:0007669"/>
    <property type="project" value="UniProtKB-KW"/>
</dbReference>
<comment type="subunit">
    <text evidence="8">In plastids the minimal PEP RNA polymerase catalytic core is composed of four subunits: alpha, beta, beta', and beta''. When a (nuclear-encoded) sigma factor is associated with the core the holoenzyme is formed, which can initiate transcription.</text>
</comment>
<dbReference type="GO" id="GO:0003677">
    <property type="term" value="F:DNA binding"/>
    <property type="evidence" value="ECO:0007669"/>
    <property type="project" value="UniProtKB-UniRule"/>
</dbReference>
<evidence type="ECO:0000256" key="6">
    <source>
        <dbReference type="ARBA" id="ARBA00022833"/>
    </source>
</evidence>
<dbReference type="Gene3D" id="1.10.150.390">
    <property type="match status" value="1"/>
</dbReference>
<feature type="compositionally biased region" description="Low complexity" evidence="9">
    <location>
        <begin position="2682"/>
        <end position="2699"/>
    </location>
</feature>
<keyword evidence="4 8" id="KW-0548">Nucleotidyltransferase</keyword>
<dbReference type="InterPro" id="IPR012756">
    <property type="entry name" value="DNA-dir_RpoC2_beta_pp"/>
</dbReference>
<keyword evidence="6 8" id="KW-0862">Zinc</keyword>